<dbReference type="PANTHER" id="PTHR16320:SF1">
    <property type="entry name" value="SPHINGOMYELINASE DDB_G0288017"/>
    <property type="match status" value="1"/>
</dbReference>
<dbReference type="Pfam" id="PF22669">
    <property type="entry name" value="Exo_endo_phos2"/>
    <property type="match status" value="1"/>
</dbReference>
<evidence type="ECO:0000256" key="1">
    <source>
        <dbReference type="PROSITE-ProRule" id="PRU00047"/>
    </source>
</evidence>
<evidence type="ECO:0000313" key="6">
    <source>
        <dbReference type="Proteomes" id="UP000693942"/>
    </source>
</evidence>
<dbReference type="GO" id="GO:0016791">
    <property type="term" value="F:phosphatase activity"/>
    <property type="evidence" value="ECO:0007669"/>
    <property type="project" value="InterPro"/>
</dbReference>
<keyword evidence="1" id="KW-0479">Metal-binding</keyword>
<dbReference type="Pfam" id="PF00098">
    <property type="entry name" value="zf-CCHC"/>
    <property type="match status" value="1"/>
</dbReference>
<feature type="compositionally biased region" description="Basic residues" evidence="2">
    <location>
        <begin position="473"/>
        <end position="482"/>
    </location>
</feature>
<feature type="signal peptide" evidence="3">
    <location>
        <begin position="1"/>
        <end position="23"/>
    </location>
</feature>
<accession>A0A8J5U250</accession>
<dbReference type="AlphaFoldDB" id="A0A8J5U250"/>
<dbReference type="Proteomes" id="UP000693942">
    <property type="component" value="Unassembled WGS sequence"/>
</dbReference>
<comment type="caution">
    <text evidence="5">The sequence shown here is derived from an EMBL/GenBank/DDBJ whole genome shotgun (WGS) entry which is preliminary data.</text>
</comment>
<evidence type="ECO:0000256" key="3">
    <source>
        <dbReference type="SAM" id="SignalP"/>
    </source>
</evidence>
<dbReference type="GO" id="GO:0046856">
    <property type="term" value="P:phosphatidylinositol dephosphorylation"/>
    <property type="evidence" value="ECO:0007669"/>
    <property type="project" value="InterPro"/>
</dbReference>
<dbReference type="GO" id="GO:0003676">
    <property type="term" value="F:nucleic acid binding"/>
    <property type="evidence" value="ECO:0007669"/>
    <property type="project" value="InterPro"/>
</dbReference>
<protein>
    <submittedName>
        <fullName evidence="5">Sphingomyelinase</fullName>
    </submittedName>
</protein>
<dbReference type="PANTHER" id="PTHR16320">
    <property type="entry name" value="SPHINGOMYELINASE FAMILY MEMBER"/>
    <property type="match status" value="1"/>
</dbReference>
<dbReference type="PROSITE" id="PS50158">
    <property type="entry name" value="ZF_CCHC"/>
    <property type="match status" value="1"/>
</dbReference>
<dbReference type="GO" id="GO:0004767">
    <property type="term" value="F:sphingomyelin phosphodiesterase activity"/>
    <property type="evidence" value="ECO:0007669"/>
    <property type="project" value="InterPro"/>
</dbReference>
<dbReference type="SMART" id="SM00343">
    <property type="entry name" value="ZnF_C2HC"/>
    <property type="match status" value="1"/>
</dbReference>
<feature type="compositionally biased region" description="Basic and acidic residues" evidence="2">
    <location>
        <begin position="524"/>
        <end position="535"/>
    </location>
</feature>
<keyword evidence="1" id="KW-0863">Zinc-finger</keyword>
<sequence>MSIRTVSSRLLAAALALGGLSMGQTTGNFNFLTYNVAGLPAIINNNEVPGDKATNANLIGTVLATQKYDIVHMQEDFNYHAYIYATDNHPYRTPTSGGVPFGDGLNTVANYDWTGLVRKKWNKCNLNSGDCLTPKGFSFMRMKIQGIEVDLYNLHADAGSDQGDVDARSAGIDQILAYINANSQGRAVIVAGDTNDRWTNAGRSINKLTDAGFSDSWVQLIQGGKFPTAGATANPCKVPAADNTCEIVDKVFYRSGSSVKLTAKSFNYVPKVFVQPDGNILSDHNPVLVEFSWSMSQRKTRPAPSNWTPNAMPAHPIPPTLPRDRAEFEAHYAKDPDQWFQYLSDAYTWMEEQEANQTTVDRKLVELQVQVEALQGELQLSQARGAEATSQKNWIVERLDAKEKELAVVRLELYKAQTAAFPTVASLTPTINPDPVAKDREHREGNRLRFPFKKPAQGPGKVVTPLRQEARKIKSSSPRRGRSPPENRQPAGDPMDLSQQRRYNRPNYRRENNQCFRCGSSNHYLRDCPEPDTRPAKFRNAAIPQSPYRYSRRSSPKSPTSNRSDSCGSQRHQENGASLS</sequence>
<dbReference type="InterPro" id="IPR038772">
    <property type="entry name" value="Sph/SMPD2-like"/>
</dbReference>
<feature type="domain" description="CCHC-type" evidence="4">
    <location>
        <begin position="515"/>
        <end position="530"/>
    </location>
</feature>
<dbReference type="InterPro" id="IPR000300">
    <property type="entry name" value="IPPc"/>
</dbReference>
<proteinExistence type="predicted"/>
<feature type="compositionally biased region" description="Polar residues" evidence="2">
    <location>
        <begin position="567"/>
        <end position="580"/>
    </location>
</feature>
<gene>
    <name evidence="5" type="primary">spmT</name>
    <name evidence="5" type="ORF">Forpi1262_v012663</name>
</gene>
<feature type="compositionally biased region" description="Basic and acidic residues" evidence="2">
    <location>
        <begin position="436"/>
        <end position="447"/>
    </location>
</feature>
<feature type="chain" id="PRO_5035145125" evidence="3">
    <location>
        <begin position="24"/>
        <end position="580"/>
    </location>
</feature>
<reference evidence="5" key="1">
    <citation type="submission" date="2021-04" db="EMBL/GenBank/DDBJ databases">
        <title>First draft genome resource for Brassicaceae pathogens Fusarium oxysporum f. sp. raphani and Fusarium oxysporum f. sp. rapae.</title>
        <authorList>
            <person name="Asai S."/>
        </authorList>
    </citation>
    <scope>NUCLEOTIDE SEQUENCE</scope>
    <source>
        <strain evidence="5">Tf1262</strain>
    </source>
</reference>
<keyword evidence="3" id="KW-0732">Signal</keyword>
<dbReference type="GO" id="GO:0008270">
    <property type="term" value="F:zinc ion binding"/>
    <property type="evidence" value="ECO:0007669"/>
    <property type="project" value="UniProtKB-KW"/>
</dbReference>
<evidence type="ECO:0000259" key="4">
    <source>
        <dbReference type="PROSITE" id="PS50158"/>
    </source>
</evidence>
<dbReference type="EMBL" id="JAELUR010000010">
    <property type="protein sequence ID" value="KAG7425945.1"/>
    <property type="molecule type" value="Genomic_DNA"/>
</dbReference>
<dbReference type="GO" id="GO:0005737">
    <property type="term" value="C:cytoplasm"/>
    <property type="evidence" value="ECO:0007669"/>
    <property type="project" value="TreeGrafter"/>
</dbReference>
<evidence type="ECO:0000256" key="2">
    <source>
        <dbReference type="SAM" id="MobiDB-lite"/>
    </source>
</evidence>
<feature type="region of interest" description="Disordered" evidence="2">
    <location>
        <begin position="426"/>
        <end position="580"/>
    </location>
</feature>
<organism evidence="5 6">
    <name type="scientific">Fusarium oxysporum f. sp. raphani</name>
    <dbReference type="NCBI Taxonomy" id="96318"/>
    <lineage>
        <taxon>Eukaryota</taxon>
        <taxon>Fungi</taxon>
        <taxon>Dikarya</taxon>
        <taxon>Ascomycota</taxon>
        <taxon>Pezizomycotina</taxon>
        <taxon>Sordariomycetes</taxon>
        <taxon>Hypocreomycetidae</taxon>
        <taxon>Hypocreales</taxon>
        <taxon>Nectriaceae</taxon>
        <taxon>Fusarium</taxon>
        <taxon>Fusarium oxysporum species complex</taxon>
    </lineage>
</organism>
<evidence type="ECO:0000313" key="5">
    <source>
        <dbReference type="EMBL" id="KAG7425945.1"/>
    </source>
</evidence>
<keyword evidence="1" id="KW-0862">Zinc</keyword>
<name>A0A8J5U250_FUSOX</name>
<feature type="compositionally biased region" description="Low complexity" evidence="2">
    <location>
        <begin position="556"/>
        <end position="566"/>
    </location>
</feature>
<dbReference type="InterPro" id="IPR001878">
    <property type="entry name" value="Znf_CCHC"/>
</dbReference>